<reference evidence="5" key="1">
    <citation type="submission" date="2019-08" db="EMBL/GenBank/DDBJ databases">
        <title>Limnoglobus roseus gen. nov., sp. nov., a novel freshwater planctomycete with a giant genome from the family Gemmataceae.</title>
        <authorList>
            <person name="Kulichevskaya I.S."/>
            <person name="Naumoff D.G."/>
            <person name="Miroshnikov K."/>
            <person name="Ivanova A."/>
            <person name="Philippov D.A."/>
            <person name="Hakobyan A."/>
            <person name="Rijpstra I.C."/>
            <person name="Sinninghe Damste J.S."/>
            <person name="Liesack W."/>
            <person name="Dedysh S.N."/>
        </authorList>
    </citation>
    <scope>NUCLEOTIDE SEQUENCE [LARGE SCALE GENOMIC DNA]</scope>
    <source>
        <strain evidence="5">PX52</strain>
    </source>
</reference>
<dbReference type="OrthoDB" id="9789994at2"/>
<dbReference type="SUPFAM" id="SSF52540">
    <property type="entry name" value="P-loop containing nucleoside triphosphate hydrolases"/>
    <property type="match status" value="2"/>
</dbReference>
<dbReference type="PANTHER" id="PTHR43158">
    <property type="entry name" value="SKFA PEPTIDE EXPORT ATP-BINDING PROTEIN SKFE"/>
    <property type="match status" value="1"/>
</dbReference>
<dbReference type="AlphaFoldDB" id="A0A5C1AIZ6"/>
<dbReference type="InterPro" id="IPR003593">
    <property type="entry name" value="AAA+_ATPase"/>
</dbReference>
<keyword evidence="5" id="KW-1185">Reference proteome</keyword>
<dbReference type="SMART" id="SM00382">
    <property type="entry name" value="AAA"/>
    <property type="match status" value="2"/>
</dbReference>
<feature type="domain" description="ABC transporter" evidence="3">
    <location>
        <begin position="9"/>
        <end position="251"/>
    </location>
</feature>
<evidence type="ECO:0000256" key="1">
    <source>
        <dbReference type="ARBA" id="ARBA00022741"/>
    </source>
</evidence>
<dbReference type="EMBL" id="CP042425">
    <property type="protein sequence ID" value="QEL18830.1"/>
    <property type="molecule type" value="Genomic_DNA"/>
</dbReference>
<dbReference type="GO" id="GO:0016887">
    <property type="term" value="F:ATP hydrolysis activity"/>
    <property type="evidence" value="ECO:0007669"/>
    <property type="project" value="InterPro"/>
</dbReference>
<dbReference type="Proteomes" id="UP000324974">
    <property type="component" value="Chromosome"/>
</dbReference>
<dbReference type="InterPro" id="IPR003439">
    <property type="entry name" value="ABC_transporter-like_ATP-bd"/>
</dbReference>
<evidence type="ECO:0000259" key="3">
    <source>
        <dbReference type="PROSITE" id="PS50893"/>
    </source>
</evidence>
<keyword evidence="2 4" id="KW-0067">ATP-binding</keyword>
<organism evidence="4 5">
    <name type="scientific">Limnoglobus roseus</name>
    <dbReference type="NCBI Taxonomy" id="2598579"/>
    <lineage>
        <taxon>Bacteria</taxon>
        <taxon>Pseudomonadati</taxon>
        <taxon>Planctomycetota</taxon>
        <taxon>Planctomycetia</taxon>
        <taxon>Gemmatales</taxon>
        <taxon>Gemmataceae</taxon>
        <taxon>Limnoglobus</taxon>
    </lineage>
</organism>
<evidence type="ECO:0000313" key="5">
    <source>
        <dbReference type="Proteomes" id="UP000324974"/>
    </source>
</evidence>
<dbReference type="KEGG" id="lrs:PX52LOC_05870"/>
<dbReference type="PROSITE" id="PS50893">
    <property type="entry name" value="ABC_TRANSPORTER_2"/>
    <property type="match status" value="2"/>
</dbReference>
<protein>
    <submittedName>
        <fullName evidence="4">Molybdenum transport ATP-binding protein</fullName>
    </submittedName>
</protein>
<keyword evidence="1" id="KW-0547">Nucleotide-binding</keyword>
<accession>A0A5C1AIZ6</accession>
<dbReference type="PANTHER" id="PTHR43158:SF2">
    <property type="entry name" value="SKFA PEPTIDE EXPORT ATP-BINDING PROTEIN SKFE"/>
    <property type="match status" value="1"/>
</dbReference>
<dbReference type="GO" id="GO:0005524">
    <property type="term" value="F:ATP binding"/>
    <property type="evidence" value="ECO:0007669"/>
    <property type="project" value="UniProtKB-KW"/>
</dbReference>
<sequence length="468" mass="51634">MNTTDQTLIELSNVTLARAGGSPALANLSWTVRDGETWAITGPTASGKTTLAEALLGRHRVVGGTIIWPMVARFAARYPSDVIHLVSFKENSRLFSYAGSYYQQRFEFADVEHPLTLREFLRSGLAADDETIESLARQFGIEQQLSLSLMKLSNGQTRRARIVRGLLLKPRLLILDDPFMGIDAAGRDELTALLGNLVAAGQRLMLITKAEAVPAWVTHCLELPGTAEPAPVIAPQEKPHHSASPAVPVLELSHVTVRHGGKAILSDLSWTVREGDRWALVGPNGAGKTTLLALACGDHPQAFSNDVRLFGRRRGSGETIWDVKRKIGLVSPEFHLYFNEPLTGFEAAATGYHDALLYREPSVPEAERVRELFETFGVTALAARPFRQLSTGQQRLVLLIRSLVKRPRLLILDEPFQGLDTATAGRIRNWLDANLVDDQTLIFVTHNREEIPRCVDQTIRLEGGRRVA</sequence>
<dbReference type="Gene3D" id="3.40.50.300">
    <property type="entry name" value="P-loop containing nucleotide triphosphate hydrolases"/>
    <property type="match status" value="2"/>
</dbReference>
<proteinExistence type="predicted"/>
<dbReference type="InterPro" id="IPR027417">
    <property type="entry name" value="P-loop_NTPase"/>
</dbReference>
<dbReference type="RefSeq" id="WP_149113286.1">
    <property type="nucleotide sequence ID" value="NZ_CP042425.1"/>
</dbReference>
<dbReference type="Pfam" id="PF00005">
    <property type="entry name" value="ABC_tran"/>
    <property type="match status" value="2"/>
</dbReference>
<feature type="domain" description="ABC transporter" evidence="3">
    <location>
        <begin position="250"/>
        <end position="467"/>
    </location>
</feature>
<gene>
    <name evidence="4" type="ORF">PX52LOC_05870</name>
</gene>
<name>A0A5C1AIZ6_9BACT</name>
<evidence type="ECO:0000256" key="2">
    <source>
        <dbReference type="ARBA" id="ARBA00022840"/>
    </source>
</evidence>
<evidence type="ECO:0000313" key="4">
    <source>
        <dbReference type="EMBL" id="QEL18830.1"/>
    </source>
</evidence>